<dbReference type="AlphaFoldDB" id="A0A6L5QJU8"/>
<reference evidence="19 20" key="1">
    <citation type="submission" date="2019-11" db="EMBL/GenBank/DDBJ databases">
        <title>Novel species isolated from a subtropical stream in China.</title>
        <authorList>
            <person name="Lu H."/>
        </authorList>
    </citation>
    <scope>NUCLEOTIDE SEQUENCE [LARGE SCALE GENOMIC DNA]</scope>
    <source>
        <strain evidence="19 20">FT25W</strain>
    </source>
</reference>
<dbReference type="GO" id="GO:0015344">
    <property type="term" value="F:siderophore uptake transmembrane transporter activity"/>
    <property type="evidence" value="ECO:0007669"/>
    <property type="project" value="TreeGrafter"/>
</dbReference>
<dbReference type="GO" id="GO:0009279">
    <property type="term" value="C:cell outer membrane"/>
    <property type="evidence" value="ECO:0007669"/>
    <property type="project" value="UniProtKB-SubCell"/>
</dbReference>
<evidence type="ECO:0000313" key="19">
    <source>
        <dbReference type="EMBL" id="MRX10064.1"/>
    </source>
</evidence>
<keyword evidence="20" id="KW-1185">Reference proteome</keyword>
<evidence type="ECO:0000256" key="11">
    <source>
        <dbReference type="ARBA" id="ARBA00023136"/>
    </source>
</evidence>
<evidence type="ECO:0000256" key="6">
    <source>
        <dbReference type="ARBA" id="ARBA00022692"/>
    </source>
</evidence>
<keyword evidence="8" id="KW-0408">Iron</keyword>
<dbReference type="Gene3D" id="2.170.130.10">
    <property type="entry name" value="TonB-dependent receptor, plug domain"/>
    <property type="match status" value="1"/>
</dbReference>
<keyword evidence="9" id="KW-0406">Ion transport</keyword>
<evidence type="ECO:0000256" key="9">
    <source>
        <dbReference type="ARBA" id="ARBA00023065"/>
    </source>
</evidence>
<organism evidence="19 20">
    <name type="scientific">Duganella alba</name>
    <dbReference type="NCBI Taxonomy" id="2666081"/>
    <lineage>
        <taxon>Bacteria</taxon>
        <taxon>Pseudomonadati</taxon>
        <taxon>Pseudomonadota</taxon>
        <taxon>Betaproteobacteria</taxon>
        <taxon>Burkholderiales</taxon>
        <taxon>Oxalobacteraceae</taxon>
        <taxon>Telluria group</taxon>
        <taxon>Duganella</taxon>
    </lineage>
</organism>
<dbReference type="InterPro" id="IPR036942">
    <property type="entry name" value="Beta-barrel_TonB_sf"/>
</dbReference>
<keyword evidence="10 15" id="KW-0798">TonB box</keyword>
<dbReference type="InterPro" id="IPR037066">
    <property type="entry name" value="Plug_dom_sf"/>
</dbReference>
<evidence type="ECO:0000259" key="17">
    <source>
        <dbReference type="Pfam" id="PF00593"/>
    </source>
</evidence>
<dbReference type="SUPFAM" id="SSF56935">
    <property type="entry name" value="Porins"/>
    <property type="match status" value="1"/>
</dbReference>
<keyword evidence="12 19" id="KW-0675">Receptor</keyword>
<feature type="domain" description="TonB-dependent receptor plug" evidence="18">
    <location>
        <begin position="60"/>
        <end position="171"/>
    </location>
</feature>
<accession>A0A6L5QJU8</accession>
<evidence type="ECO:0000256" key="15">
    <source>
        <dbReference type="RuleBase" id="RU003357"/>
    </source>
</evidence>
<evidence type="ECO:0000256" key="1">
    <source>
        <dbReference type="ARBA" id="ARBA00004571"/>
    </source>
</evidence>
<evidence type="ECO:0000256" key="4">
    <source>
        <dbReference type="ARBA" id="ARBA00022452"/>
    </source>
</evidence>
<evidence type="ECO:0000256" key="16">
    <source>
        <dbReference type="SAM" id="SignalP"/>
    </source>
</evidence>
<keyword evidence="13 14" id="KW-0998">Cell outer membrane</keyword>
<evidence type="ECO:0000313" key="20">
    <source>
        <dbReference type="Proteomes" id="UP000481037"/>
    </source>
</evidence>
<keyword evidence="11 14" id="KW-0472">Membrane</keyword>
<protein>
    <submittedName>
        <fullName evidence="19">TonB-dependent receptor</fullName>
    </submittedName>
</protein>
<dbReference type="EMBL" id="WKJM01000017">
    <property type="protein sequence ID" value="MRX10064.1"/>
    <property type="molecule type" value="Genomic_DNA"/>
</dbReference>
<feature type="signal peptide" evidence="16">
    <location>
        <begin position="1"/>
        <end position="27"/>
    </location>
</feature>
<dbReference type="InterPro" id="IPR000531">
    <property type="entry name" value="Beta-barrel_TonB"/>
</dbReference>
<keyword evidence="4 14" id="KW-1134">Transmembrane beta strand</keyword>
<comment type="subcellular location">
    <subcellularLocation>
        <location evidence="1 14">Cell outer membrane</location>
        <topology evidence="1 14">Multi-pass membrane protein</topology>
    </subcellularLocation>
</comment>
<feature type="domain" description="TonB-dependent receptor-like beta-barrel" evidence="17">
    <location>
        <begin position="267"/>
        <end position="710"/>
    </location>
</feature>
<dbReference type="Proteomes" id="UP000481037">
    <property type="component" value="Unassembled WGS sequence"/>
</dbReference>
<evidence type="ECO:0000256" key="8">
    <source>
        <dbReference type="ARBA" id="ARBA00023004"/>
    </source>
</evidence>
<dbReference type="CDD" id="cd01347">
    <property type="entry name" value="ligand_gated_channel"/>
    <property type="match status" value="1"/>
</dbReference>
<keyword evidence="3 14" id="KW-0813">Transport</keyword>
<keyword evidence="7 16" id="KW-0732">Signal</keyword>
<sequence>MQQRFPLKPLCLLVLQALACHAAYAAAAVPADADAADDSAAVAAMAGPVQTVEITGRGQSRQVQNINKADLAEALPGTSPLKVLEKLPGVNFQSSDPFGAYEWSTRFSIRGFNQNQLGFTLDGIPLGDMTYGNNNGLHISRAISSENIGSVSVSQGAGSLGTASSSNLGGTVQFFTLAPSDERALTFAQTFGSDSTSRTFARVDTGLINGVFKAYLSGTRQRTDKWKGQGGQDQDQWNSRFVFNFGDNSLTGFLNYSDRKEIDYQDLSLEMIRRLGYNWDNYQSDWQRAVNAAKGIYSGGVNSLDDAYYSAGGLRKDTLSGLTLDLHLAQNLDLKTTVYHHDNKGQGHWYTPYVPTDAANPISVRTTEYSIGRDGVTSDLSWEIGDHTIAAGLWGERNNHTASRNYYGVTGPADTMYYLTNPFATDWKQNFITTTSQYYLQDTLALMDNKLKINAGFKSLDVDIKATNIVGTRAAGDLDANKKFLPQAGFNYALTSDDEVFGSASKNMRAHQPGVTGPFSQTQAAYNAGVANLKPETSTNVDLGYRFKRASLQGSLAVYSARFDDRQLSVATCAGIVGCASTFVNVGKVDTKGLEAIAVWKFNREFSWFNSYTFNDSKYKSNYMDGTTLVAVSGKTVVDAPRQLFNTEVSYEGGPLFARLGAKYTGKRYYTYLNDNGVPSFWLANLSAGYKLKSLGWAKELSLQLNVTNLFDKQYISTIGSNGFQASDPNGTAQTLLNGAPRQVFLTLNGKL</sequence>
<dbReference type="PROSITE" id="PS52016">
    <property type="entry name" value="TONB_DEPENDENT_REC_3"/>
    <property type="match status" value="1"/>
</dbReference>
<dbReference type="RefSeq" id="WP_154366402.1">
    <property type="nucleotide sequence ID" value="NZ_WKJM01000017.1"/>
</dbReference>
<dbReference type="InterPro" id="IPR012910">
    <property type="entry name" value="Plug_dom"/>
</dbReference>
<dbReference type="Gene3D" id="2.40.170.20">
    <property type="entry name" value="TonB-dependent receptor, beta-barrel domain"/>
    <property type="match status" value="1"/>
</dbReference>
<evidence type="ECO:0000256" key="5">
    <source>
        <dbReference type="ARBA" id="ARBA00022496"/>
    </source>
</evidence>
<evidence type="ECO:0000256" key="2">
    <source>
        <dbReference type="ARBA" id="ARBA00009810"/>
    </source>
</evidence>
<comment type="caution">
    <text evidence="19">The sequence shown here is derived from an EMBL/GenBank/DDBJ whole genome shotgun (WGS) entry which is preliminary data.</text>
</comment>
<evidence type="ECO:0000256" key="14">
    <source>
        <dbReference type="PROSITE-ProRule" id="PRU01360"/>
    </source>
</evidence>
<keyword evidence="6 14" id="KW-0812">Transmembrane</keyword>
<name>A0A6L5QJU8_9BURK</name>
<evidence type="ECO:0000259" key="18">
    <source>
        <dbReference type="Pfam" id="PF07715"/>
    </source>
</evidence>
<keyword evidence="5" id="KW-0410">Iron transport</keyword>
<evidence type="ECO:0000256" key="12">
    <source>
        <dbReference type="ARBA" id="ARBA00023170"/>
    </source>
</evidence>
<evidence type="ECO:0000256" key="3">
    <source>
        <dbReference type="ARBA" id="ARBA00022448"/>
    </source>
</evidence>
<dbReference type="Pfam" id="PF07715">
    <property type="entry name" value="Plug"/>
    <property type="match status" value="1"/>
</dbReference>
<feature type="chain" id="PRO_5026793938" evidence="16">
    <location>
        <begin position="28"/>
        <end position="752"/>
    </location>
</feature>
<comment type="similarity">
    <text evidence="2 14 15">Belongs to the TonB-dependent receptor family.</text>
</comment>
<gene>
    <name evidence="19" type="ORF">GJ697_19690</name>
</gene>
<evidence type="ECO:0000256" key="10">
    <source>
        <dbReference type="ARBA" id="ARBA00023077"/>
    </source>
</evidence>
<evidence type="ECO:0000256" key="13">
    <source>
        <dbReference type="ARBA" id="ARBA00023237"/>
    </source>
</evidence>
<dbReference type="PANTHER" id="PTHR32552:SF89">
    <property type="entry name" value="CATECHOLATE SIDEROPHORE RECEPTOR FIU"/>
    <property type="match status" value="1"/>
</dbReference>
<proteinExistence type="inferred from homology"/>
<evidence type="ECO:0000256" key="7">
    <source>
        <dbReference type="ARBA" id="ARBA00022729"/>
    </source>
</evidence>
<dbReference type="InterPro" id="IPR039426">
    <property type="entry name" value="TonB-dep_rcpt-like"/>
</dbReference>
<dbReference type="PANTHER" id="PTHR32552">
    <property type="entry name" value="FERRICHROME IRON RECEPTOR-RELATED"/>
    <property type="match status" value="1"/>
</dbReference>
<dbReference type="Pfam" id="PF00593">
    <property type="entry name" value="TonB_dep_Rec_b-barrel"/>
    <property type="match status" value="1"/>
</dbReference>